<dbReference type="GO" id="GO:0009279">
    <property type="term" value="C:cell outer membrane"/>
    <property type="evidence" value="ECO:0007669"/>
    <property type="project" value="UniProtKB-SubCell"/>
</dbReference>
<dbReference type="Gene3D" id="2.60.40.1120">
    <property type="entry name" value="Carboxypeptidase-like, regulatory domain"/>
    <property type="match status" value="1"/>
</dbReference>
<dbReference type="InterPro" id="IPR023997">
    <property type="entry name" value="TonB-dep_OMP_SusC/RagA_CS"/>
</dbReference>
<dbReference type="Pfam" id="PF00593">
    <property type="entry name" value="TonB_dep_Rec_b-barrel"/>
    <property type="match status" value="1"/>
</dbReference>
<dbReference type="InterPro" id="IPR008969">
    <property type="entry name" value="CarboxyPept-like_regulatory"/>
</dbReference>
<evidence type="ECO:0000256" key="9">
    <source>
        <dbReference type="RuleBase" id="RU003357"/>
    </source>
</evidence>
<dbReference type="NCBIfam" id="TIGR04056">
    <property type="entry name" value="OMP_RagA_SusC"/>
    <property type="match status" value="1"/>
</dbReference>
<keyword evidence="5 9" id="KW-0798">TonB box</keyword>
<dbReference type="Pfam" id="PF07715">
    <property type="entry name" value="Plug"/>
    <property type="match status" value="1"/>
</dbReference>
<evidence type="ECO:0000259" key="11">
    <source>
        <dbReference type="Pfam" id="PF07715"/>
    </source>
</evidence>
<dbReference type="AlphaFoldDB" id="A0A8J7LP41"/>
<evidence type="ECO:0000256" key="2">
    <source>
        <dbReference type="ARBA" id="ARBA00022448"/>
    </source>
</evidence>
<feature type="domain" description="TonB-dependent receptor-like beta-barrel" evidence="10">
    <location>
        <begin position="417"/>
        <end position="804"/>
    </location>
</feature>
<evidence type="ECO:0000256" key="7">
    <source>
        <dbReference type="ARBA" id="ARBA00023237"/>
    </source>
</evidence>
<dbReference type="RefSeq" id="WP_199116036.1">
    <property type="nucleotide sequence ID" value="NZ_JAELVQ010000021.1"/>
</dbReference>
<reference evidence="12" key="1">
    <citation type="submission" date="2020-12" db="EMBL/GenBank/DDBJ databases">
        <title>Snuella sp. nov., isolated from sediment in Incheon.</title>
        <authorList>
            <person name="Kim W."/>
        </authorList>
    </citation>
    <scope>NUCLEOTIDE SEQUENCE</scope>
    <source>
        <strain evidence="12">CAU 1569</strain>
    </source>
</reference>
<evidence type="ECO:0000256" key="5">
    <source>
        <dbReference type="ARBA" id="ARBA00023077"/>
    </source>
</evidence>
<proteinExistence type="inferred from homology"/>
<keyword evidence="13" id="KW-1185">Reference proteome</keyword>
<evidence type="ECO:0000259" key="10">
    <source>
        <dbReference type="Pfam" id="PF00593"/>
    </source>
</evidence>
<keyword evidence="3 8" id="KW-1134">Transmembrane beta strand</keyword>
<dbReference type="InterPro" id="IPR039426">
    <property type="entry name" value="TonB-dep_rcpt-like"/>
</dbReference>
<comment type="similarity">
    <text evidence="8 9">Belongs to the TonB-dependent receptor family.</text>
</comment>
<organism evidence="12 13">
    <name type="scientific">Snuella sedimenti</name>
    <dbReference type="NCBI Taxonomy" id="2798802"/>
    <lineage>
        <taxon>Bacteria</taxon>
        <taxon>Pseudomonadati</taxon>
        <taxon>Bacteroidota</taxon>
        <taxon>Flavobacteriia</taxon>
        <taxon>Flavobacteriales</taxon>
        <taxon>Flavobacteriaceae</taxon>
        <taxon>Snuella</taxon>
    </lineage>
</organism>
<gene>
    <name evidence="12" type="ORF">JF259_13850</name>
</gene>
<keyword evidence="12" id="KW-0675">Receptor</keyword>
<dbReference type="InterPro" id="IPR037066">
    <property type="entry name" value="Plug_dom_sf"/>
</dbReference>
<evidence type="ECO:0000256" key="3">
    <source>
        <dbReference type="ARBA" id="ARBA00022452"/>
    </source>
</evidence>
<comment type="subcellular location">
    <subcellularLocation>
        <location evidence="1 8">Cell outer membrane</location>
        <topology evidence="1 8">Multi-pass membrane protein</topology>
    </subcellularLocation>
</comment>
<dbReference type="Proteomes" id="UP000610931">
    <property type="component" value="Unassembled WGS sequence"/>
</dbReference>
<dbReference type="EMBL" id="JAELVQ010000021">
    <property type="protein sequence ID" value="MBJ6369174.1"/>
    <property type="molecule type" value="Genomic_DNA"/>
</dbReference>
<protein>
    <submittedName>
        <fullName evidence="12">TonB-dependent receptor</fullName>
    </submittedName>
</protein>
<evidence type="ECO:0000313" key="13">
    <source>
        <dbReference type="Proteomes" id="UP000610931"/>
    </source>
</evidence>
<dbReference type="InterPro" id="IPR036942">
    <property type="entry name" value="Beta-barrel_TonB_sf"/>
</dbReference>
<keyword evidence="2 8" id="KW-0813">Transport</keyword>
<dbReference type="NCBIfam" id="TIGR04057">
    <property type="entry name" value="SusC_RagA_signa"/>
    <property type="match status" value="1"/>
</dbReference>
<sequence length="1080" mass="120350">MKTLNFLILASKRTKGCIVNKRKLADSLLALLFVFMINPSVFAQERNLTGTVVDAETQEPLPGATVLIKGTSKGTSTDFDGNFSLTADSNDKLLIVSYVGYKTQEVSLGGKSNFIINLTVDSNSLEEVVVVGFGTQKRENISGAVVPVDMKKLEDRPTANVSQSLQGTVANLNVTFANGAPGGSASINIRGAASITGGSPLIVIDGVPSSSGDLTRLNPDDVESMSVLKDASSAAIYGARAAYGVLLVTTKKGKKNKVTYSNSFIWGKPTVTPNPITDPYIFSRLLDISTSNTPWNYVSYDEDTYAWARARSDDPTVPNVRLDPNNPTRWQYMGDNNWNDYFFDKVSYSENHNVSISGTKDIVSYYISANHTKENGLNRLATDDWTRDALRSKVNVEPYEWMDFENNTFLSLTERRTPTYGLTSVYNLRPTDVAKNPDGTWANTDAGRAAARMIDGGKTIVDYTTVQTTNKLNLYFLNKDLKLTGEYTFKKEYNKDHWDGTKYQIGYGPNDVRENENSDYAYERIGINKYSVLNVYATYDKTLGSHKFNAVVGYNKEVNEWENFWAQREGLITSVPNIALASGDQTVGYGFSDWAVQGIFGRLNYIYDEQLVLEFNGRRDGSSRFPEYGRYGFFPSVSAAWIASKNFSESLKKTVNHFKVKGSWGSLGNQNAGLYRYYSPLGQGQSGYLIGGDYPKAVYAPGLDIDPTNYTWERVVTTNVGVEFGFFDNLLRADFATYYRNVYDILQPGVELPAVLGTSVPQQNSADQRTIGWEATIDYTDSFNVAGSPLEISASLVFSDNQTTITRYKNDNKVFSGWREGQKLGEIWGLESDGFFKNQEEIDNLDETAIIPWGALTIVPGWPKFVDQDGDGKILRGNSELDPKDLKLIGNSSPRYNYGFNLNVSWKGFDVSGFLQGVGKRDYYPRHYLFWGPYQQPYANVYPHLLNFYRATDDSPALMAQHSQSYIDAGLANANTTNVEYPVLQSWLADRNYGSGLAIPNTKYLLSAAYLRLKNVTVGYSVPDKLLDKLHISKLRFFVTGENIFEWSDIKGFVDPEATGAEGYAYPFQRKLSMGLNVTF</sequence>
<keyword evidence="4 8" id="KW-0812">Transmembrane</keyword>
<dbReference type="InterPro" id="IPR023996">
    <property type="entry name" value="TonB-dep_OMP_SusC/RagA"/>
</dbReference>
<evidence type="ECO:0000256" key="8">
    <source>
        <dbReference type="PROSITE-ProRule" id="PRU01360"/>
    </source>
</evidence>
<dbReference type="Gene3D" id="2.40.170.20">
    <property type="entry name" value="TonB-dependent receptor, beta-barrel domain"/>
    <property type="match status" value="1"/>
</dbReference>
<feature type="domain" description="TonB-dependent receptor plug" evidence="11">
    <location>
        <begin position="139"/>
        <end position="245"/>
    </location>
</feature>
<dbReference type="SUPFAM" id="SSF56935">
    <property type="entry name" value="Porins"/>
    <property type="match status" value="1"/>
</dbReference>
<dbReference type="PROSITE" id="PS52016">
    <property type="entry name" value="TONB_DEPENDENT_REC_3"/>
    <property type="match status" value="1"/>
</dbReference>
<dbReference type="InterPro" id="IPR012910">
    <property type="entry name" value="Plug_dom"/>
</dbReference>
<keyword evidence="7 8" id="KW-0998">Cell outer membrane</keyword>
<name>A0A8J7LP41_9FLAO</name>
<dbReference type="SUPFAM" id="SSF49464">
    <property type="entry name" value="Carboxypeptidase regulatory domain-like"/>
    <property type="match status" value="1"/>
</dbReference>
<comment type="caution">
    <text evidence="12">The sequence shown here is derived from an EMBL/GenBank/DDBJ whole genome shotgun (WGS) entry which is preliminary data.</text>
</comment>
<dbReference type="Pfam" id="PF13715">
    <property type="entry name" value="CarbopepD_reg_2"/>
    <property type="match status" value="1"/>
</dbReference>
<dbReference type="InterPro" id="IPR000531">
    <property type="entry name" value="Beta-barrel_TonB"/>
</dbReference>
<evidence type="ECO:0000256" key="1">
    <source>
        <dbReference type="ARBA" id="ARBA00004571"/>
    </source>
</evidence>
<evidence type="ECO:0000256" key="6">
    <source>
        <dbReference type="ARBA" id="ARBA00023136"/>
    </source>
</evidence>
<dbReference type="FunFam" id="2.60.40.1120:FF:000003">
    <property type="entry name" value="Outer membrane protein Omp121"/>
    <property type="match status" value="1"/>
</dbReference>
<accession>A0A8J7LP41</accession>
<keyword evidence="6 8" id="KW-0472">Membrane</keyword>
<dbReference type="Gene3D" id="2.170.130.10">
    <property type="entry name" value="TonB-dependent receptor, plug domain"/>
    <property type="match status" value="1"/>
</dbReference>
<evidence type="ECO:0000313" key="12">
    <source>
        <dbReference type="EMBL" id="MBJ6369174.1"/>
    </source>
</evidence>
<evidence type="ECO:0000256" key="4">
    <source>
        <dbReference type="ARBA" id="ARBA00022692"/>
    </source>
</evidence>